<dbReference type="PATRIC" id="fig|1379739.3.peg.2017"/>
<dbReference type="InterPro" id="IPR005744">
    <property type="entry name" value="Hy-lIII"/>
</dbReference>
<dbReference type="PANTHER" id="PTHR20855">
    <property type="entry name" value="ADIPOR/PROGESTIN RECEPTOR-RELATED"/>
    <property type="match status" value="1"/>
</dbReference>
<feature type="binding site" evidence="7">
    <location>
        <position position="195"/>
    </location>
    <ligand>
        <name>Zn(2+)</name>
        <dbReference type="ChEBI" id="CHEBI:29105"/>
    </ligand>
</feature>
<comment type="subcellular location">
    <subcellularLocation>
        <location evidence="1">Cell membrane</location>
        <topology evidence="1">Multi-pass membrane protein</topology>
    </subcellularLocation>
</comment>
<feature type="transmembrane region" description="Helical" evidence="8">
    <location>
        <begin position="157"/>
        <end position="176"/>
    </location>
</feature>
<feature type="transmembrane region" description="Helical" evidence="8">
    <location>
        <begin position="196"/>
        <end position="215"/>
    </location>
</feature>
<dbReference type="InterPro" id="IPR004254">
    <property type="entry name" value="AdipoR/HlyIII-related"/>
</dbReference>
<dbReference type="GO" id="GO:0140911">
    <property type="term" value="F:pore-forming activity"/>
    <property type="evidence" value="ECO:0007669"/>
    <property type="project" value="InterPro"/>
</dbReference>
<dbReference type="Pfam" id="PF03006">
    <property type="entry name" value="HlyIII"/>
    <property type="match status" value="1"/>
</dbReference>
<dbReference type="OrthoDB" id="9813689at2"/>
<organism evidence="9 10">
    <name type="scientific">Clostridium botulinum B2 450</name>
    <dbReference type="NCBI Taxonomy" id="1379739"/>
    <lineage>
        <taxon>Bacteria</taxon>
        <taxon>Bacillati</taxon>
        <taxon>Bacillota</taxon>
        <taxon>Clostridia</taxon>
        <taxon>Eubacteriales</taxon>
        <taxon>Clostridiaceae</taxon>
        <taxon>Clostridium</taxon>
    </lineage>
</organism>
<dbReference type="EMBL" id="JXSU01000007">
    <property type="protein sequence ID" value="KIS23606.1"/>
    <property type="molecule type" value="Genomic_DNA"/>
</dbReference>
<feature type="binding site" evidence="7">
    <location>
        <position position="62"/>
    </location>
    <ligand>
        <name>Zn(2+)</name>
        <dbReference type="ChEBI" id="CHEBI:29105"/>
    </ligand>
</feature>
<evidence type="ECO:0000256" key="3">
    <source>
        <dbReference type="ARBA" id="ARBA00022475"/>
    </source>
</evidence>
<keyword evidence="5 8" id="KW-1133">Transmembrane helix</keyword>
<comment type="similarity">
    <text evidence="2">Belongs to the UPF0073 (Hly-III) family.</text>
</comment>
<comment type="caution">
    <text evidence="9">The sequence shown here is derived from an EMBL/GenBank/DDBJ whole genome shotgun (WGS) entry which is preliminary data.</text>
</comment>
<sequence length="216" mass="24101">MFKKFRDPVSGLTHLFGAIMSIVGLIVLVNSSIFQNSPLHITVFAIFGASLILLYSASSIYHLVTTSEKSIRILRRIDHSMIYVLIAGSYTPICLLALKGTFGLTMLAIIWALAIIGILVKNFWFSAPRWISTGFYLIMGWLIVIAIFPLSKTLSSGGLFWLISGGIAYSIGAVIYGTKRPKIASKYLNFHDIFHIFVLMGSLCHFILMSNYIMYM</sequence>
<proteinExistence type="inferred from homology"/>
<dbReference type="GO" id="GO:0046872">
    <property type="term" value="F:metal ion binding"/>
    <property type="evidence" value="ECO:0007669"/>
    <property type="project" value="UniProtKB-KW"/>
</dbReference>
<evidence type="ECO:0000256" key="7">
    <source>
        <dbReference type="PIRSR" id="PIRSR604254-1"/>
    </source>
</evidence>
<dbReference type="PANTHER" id="PTHR20855:SF3">
    <property type="entry name" value="LD03007P"/>
    <property type="match status" value="1"/>
</dbReference>
<evidence type="ECO:0000256" key="1">
    <source>
        <dbReference type="ARBA" id="ARBA00004651"/>
    </source>
</evidence>
<evidence type="ECO:0000256" key="4">
    <source>
        <dbReference type="ARBA" id="ARBA00022692"/>
    </source>
</evidence>
<dbReference type="AlphaFoldDB" id="A0A0D1BXM2"/>
<gene>
    <name evidence="9" type="ORF">N495_08350</name>
</gene>
<keyword evidence="3" id="KW-1003">Cell membrane</keyword>
<reference evidence="9 10" key="1">
    <citation type="submission" date="2014-06" db="EMBL/GenBank/DDBJ databases">
        <title>Genome characterization of distinct group I Clostridium botulinum lineages.</title>
        <authorList>
            <person name="Giordani F."/>
            <person name="Anselmo A."/>
            <person name="Fillo S."/>
            <person name="Palozzi A.M."/>
            <person name="Fortunato A."/>
            <person name="Gentile B."/>
            <person name="Ciammaruconi A."/>
            <person name="Anniballi F."/>
            <person name="De Medici D."/>
            <person name="Lista F."/>
        </authorList>
    </citation>
    <scope>NUCLEOTIDE SEQUENCE [LARGE SCALE GENOMIC DNA]</scope>
    <source>
        <strain evidence="9 10">B2 450</strain>
    </source>
</reference>
<evidence type="ECO:0000313" key="10">
    <source>
        <dbReference type="Proteomes" id="UP000032250"/>
    </source>
</evidence>
<evidence type="ECO:0000256" key="8">
    <source>
        <dbReference type="SAM" id="Phobius"/>
    </source>
</evidence>
<accession>A0A0D1BXM2</accession>
<protein>
    <submittedName>
        <fullName evidence="9">Hemolysin</fullName>
    </submittedName>
</protein>
<evidence type="ECO:0000256" key="2">
    <source>
        <dbReference type="ARBA" id="ARBA00008488"/>
    </source>
</evidence>
<keyword evidence="7" id="KW-0862">Zinc</keyword>
<feature type="binding site" evidence="7">
    <location>
        <position position="191"/>
    </location>
    <ligand>
        <name>Zn(2+)</name>
        <dbReference type="ChEBI" id="CHEBI:29105"/>
    </ligand>
</feature>
<feature type="transmembrane region" description="Helical" evidence="8">
    <location>
        <begin position="12"/>
        <end position="33"/>
    </location>
</feature>
<keyword evidence="7" id="KW-0479">Metal-binding</keyword>
<feature type="transmembrane region" description="Helical" evidence="8">
    <location>
        <begin position="81"/>
        <end position="98"/>
    </location>
</feature>
<feature type="transmembrane region" description="Helical" evidence="8">
    <location>
        <begin position="131"/>
        <end position="151"/>
    </location>
</feature>
<evidence type="ECO:0000313" key="9">
    <source>
        <dbReference type="EMBL" id="KIS23606.1"/>
    </source>
</evidence>
<evidence type="ECO:0000256" key="6">
    <source>
        <dbReference type="ARBA" id="ARBA00023136"/>
    </source>
</evidence>
<feature type="transmembrane region" description="Helical" evidence="8">
    <location>
        <begin position="39"/>
        <end position="61"/>
    </location>
</feature>
<evidence type="ECO:0000256" key="5">
    <source>
        <dbReference type="ARBA" id="ARBA00022989"/>
    </source>
</evidence>
<dbReference type="HOGENOM" id="CLU_051078_2_1_9"/>
<dbReference type="RefSeq" id="WP_043031877.1">
    <property type="nucleotide sequence ID" value="NZ_JXSU01000007.1"/>
</dbReference>
<name>A0A0D1BXM2_CLOBO</name>
<keyword evidence="6 8" id="KW-0472">Membrane</keyword>
<keyword evidence="4 8" id="KW-0812">Transmembrane</keyword>
<dbReference type="GO" id="GO:0005886">
    <property type="term" value="C:plasma membrane"/>
    <property type="evidence" value="ECO:0007669"/>
    <property type="project" value="UniProtKB-SubCell"/>
</dbReference>
<dbReference type="Proteomes" id="UP000032250">
    <property type="component" value="Unassembled WGS sequence"/>
</dbReference>
<dbReference type="NCBIfam" id="TIGR01065">
    <property type="entry name" value="hlyIII"/>
    <property type="match status" value="1"/>
</dbReference>